<comment type="function">
    <text evidence="4">Catalyzes the NADPH-dependent reduction of ketopantoate into pantoic acid.</text>
</comment>
<dbReference type="SUPFAM" id="SSF51735">
    <property type="entry name" value="NAD(P)-binding Rossmann-fold domains"/>
    <property type="match status" value="1"/>
</dbReference>
<evidence type="ECO:0000256" key="1">
    <source>
        <dbReference type="ARBA" id="ARBA00007870"/>
    </source>
</evidence>
<name>A0A512TLH1_CLOBU</name>
<feature type="domain" description="Ketopantoate reductase N-terminal" evidence="5">
    <location>
        <begin position="4"/>
        <end position="157"/>
    </location>
</feature>
<dbReference type="UniPathway" id="UPA00028">
    <property type="reaction ID" value="UER00004"/>
</dbReference>
<evidence type="ECO:0000256" key="4">
    <source>
        <dbReference type="RuleBase" id="RU362068"/>
    </source>
</evidence>
<proteinExistence type="inferred from homology"/>
<comment type="similarity">
    <text evidence="1 4">Belongs to the ketopantoate reductase family.</text>
</comment>
<comment type="pathway">
    <text evidence="4">Cofactor biosynthesis; (R)-pantothenate biosynthesis; (R)-pantoate from 3-methyl-2-oxobutanoate: step 2/2.</text>
</comment>
<dbReference type="GO" id="GO:0015940">
    <property type="term" value="P:pantothenate biosynthetic process"/>
    <property type="evidence" value="ECO:0007669"/>
    <property type="project" value="UniProtKB-UniPathway"/>
</dbReference>
<dbReference type="InterPro" id="IPR003710">
    <property type="entry name" value="ApbA"/>
</dbReference>
<dbReference type="Pfam" id="PF08546">
    <property type="entry name" value="ApbA_C"/>
    <property type="match status" value="1"/>
</dbReference>
<gene>
    <name evidence="7" type="ORF">CBU02nite_16200</name>
</gene>
<dbReference type="AlphaFoldDB" id="A0A512TLH1"/>
<dbReference type="GO" id="GO:0008677">
    <property type="term" value="F:2-dehydropantoate 2-reductase activity"/>
    <property type="evidence" value="ECO:0007669"/>
    <property type="project" value="UniProtKB-EC"/>
</dbReference>
<dbReference type="InterPro" id="IPR013752">
    <property type="entry name" value="KPA_reductase"/>
</dbReference>
<reference evidence="7 8" key="1">
    <citation type="submission" date="2019-07" db="EMBL/GenBank/DDBJ databases">
        <title>Whole genome shotgun sequence of Clostridium butyricum NBRC 3858.</title>
        <authorList>
            <person name="Hosoyama A."/>
            <person name="Uohara A."/>
            <person name="Ohji S."/>
            <person name="Ichikawa N."/>
        </authorList>
    </citation>
    <scope>NUCLEOTIDE SEQUENCE [LARGE SCALE GENOMIC DNA]</scope>
    <source>
        <strain evidence="7 8">NBRC 3858</strain>
    </source>
</reference>
<dbReference type="Gene3D" id="3.40.50.720">
    <property type="entry name" value="NAD(P)-binding Rossmann-like Domain"/>
    <property type="match status" value="1"/>
</dbReference>
<evidence type="ECO:0000259" key="5">
    <source>
        <dbReference type="Pfam" id="PF02558"/>
    </source>
</evidence>
<evidence type="ECO:0000313" key="7">
    <source>
        <dbReference type="EMBL" id="GEQ21114.1"/>
    </source>
</evidence>
<dbReference type="Proteomes" id="UP000321089">
    <property type="component" value="Unassembled WGS sequence"/>
</dbReference>
<dbReference type="GO" id="GO:0005737">
    <property type="term" value="C:cytoplasm"/>
    <property type="evidence" value="ECO:0007669"/>
    <property type="project" value="TreeGrafter"/>
</dbReference>
<dbReference type="Pfam" id="PF02558">
    <property type="entry name" value="ApbA"/>
    <property type="match status" value="1"/>
</dbReference>
<sequence>MKNIGIIGIGGVGGYFGGKMCTVLKNSSEYNLYFIARGEHLQQILKNGLVLKTSNEGERVCKPTLATDKFEDLPVLDICFICVKQYDLNNVLLKLKDKITTKTKIIALLNGVDIYNRIRKIIDKGIVFPACVYVGTHIEAPGVVSQNGGHCTIIFGKDPHNKEVPADDICSIFDESAIKYNWAQNHISEIWSKYMFIASYGLVTACYNKTLGEVYADEKYSSIVKDIMQIIYNLSKAENVNINKKIIQASYDKADNFPFETKTSFQRDFENNNRPDERELFGQSIIELGRKHSINVDIVENLYEQINKIKTNITL</sequence>
<keyword evidence="3 4" id="KW-0560">Oxidoreductase</keyword>
<protein>
    <recommendedName>
        <fullName evidence="4">2-dehydropantoate 2-reductase</fullName>
        <ecNumber evidence="4">1.1.1.169</ecNumber>
    </recommendedName>
    <alternativeName>
        <fullName evidence="4">Ketopantoate reductase</fullName>
    </alternativeName>
</protein>
<evidence type="ECO:0000256" key="2">
    <source>
        <dbReference type="ARBA" id="ARBA00022857"/>
    </source>
</evidence>
<accession>A0A512TLH1</accession>
<dbReference type="InterPro" id="IPR008927">
    <property type="entry name" value="6-PGluconate_DH-like_C_sf"/>
</dbReference>
<dbReference type="EC" id="1.1.1.169" evidence="4"/>
<evidence type="ECO:0000256" key="3">
    <source>
        <dbReference type="ARBA" id="ARBA00023002"/>
    </source>
</evidence>
<dbReference type="InterPro" id="IPR051402">
    <property type="entry name" value="KPR-Related"/>
</dbReference>
<dbReference type="PANTHER" id="PTHR21708:SF26">
    <property type="entry name" value="2-DEHYDROPANTOATE 2-REDUCTASE"/>
    <property type="match status" value="1"/>
</dbReference>
<evidence type="ECO:0000313" key="8">
    <source>
        <dbReference type="Proteomes" id="UP000321089"/>
    </source>
</evidence>
<dbReference type="InterPro" id="IPR013332">
    <property type="entry name" value="KPR_N"/>
</dbReference>
<evidence type="ECO:0000259" key="6">
    <source>
        <dbReference type="Pfam" id="PF08546"/>
    </source>
</evidence>
<feature type="domain" description="Ketopantoate reductase C-terminal" evidence="6">
    <location>
        <begin position="186"/>
        <end position="308"/>
    </location>
</feature>
<dbReference type="InterPro" id="IPR036291">
    <property type="entry name" value="NAD(P)-bd_dom_sf"/>
</dbReference>
<comment type="catalytic activity">
    <reaction evidence="4">
        <text>(R)-pantoate + NADP(+) = 2-dehydropantoate + NADPH + H(+)</text>
        <dbReference type="Rhea" id="RHEA:16233"/>
        <dbReference type="ChEBI" id="CHEBI:11561"/>
        <dbReference type="ChEBI" id="CHEBI:15378"/>
        <dbReference type="ChEBI" id="CHEBI:15980"/>
        <dbReference type="ChEBI" id="CHEBI:57783"/>
        <dbReference type="ChEBI" id="CHEBI:58349"/>
        <dbReference type="EC" id="1.1.1.169"/>
    </reaction>
</comment>
<keyword evidence="2 4" id="KW-0521">NADP</keyword>
<dbReference type="RefSeq" id="WP_146868303.1">
    <property type="nucleotide sequence ID" value="NZ_BKBC01000017.1"/>
</dbReference>
<keyword evidence="4" id="KW-0566">Pantothenate biosynthesis</keyword>
<dbReference type="InterPro" id="IPR013328">
    <property type="entry name" value="6PGD_dom2"/>
</dbReference>
<dbReference type="EMBL" id="BKBC01000017">
    <property type="protein sequence ID" value="GEQ21114.1"/>
    <property type="molecule type" value="Genomic_DNA"/>
</dbReference>
<organism evidence="7 8">
    <name type="scientific">Clostridium butyricum</name>
    <dbReference type="NCBI Taxonomy" id="1492"/>
    <lineage>
        <taxon>Bacteria</taxon>
        <taxon>Bacillati</taxon>
        <taxon>Bacillota</taxon>
        <taxon>Clostridia</taxon>
        <taxon>Eubacteriales</taxon>
        <taxon>Clostridiaceae</taxon>
        <taxon>Clostridium</taxon>
    </lineage>
</organism>
<comment type="caution">
    <text evidence="7">The sequence shown here is derived from an EMBL/GenBank/DDBJ whole genome shotgun (WGS) entry which is preliminary data.</text>
</comment>
<dbReference type="Gene3D" id="1.10.1040.10">
    <property type="entry name" value="N-(1-d-carboxylethyl)-l-norvaline Dehydrogenase, domain 2"/>
    <property type="match status" value="1"/>
</dbReference>
<dbReference type="SUPFAM" id="SSF48179">
    <property type="entry name" value="6-phosphogluconate dehydrogenase C-terminal domain-like"/>
    <property type="match status" value="1"/>
</dbReference>
<dbReference type="NCBIfam" id="TIGR00745">
    <property type="entry name" value="apbA_panE"/>
    <property type="match status" value="1"/>
</dbReference>
<dbReference type="PANTHER" id="PTHR21708">
    <property type="entry name" value="PROBABLE 2-DEHYDROPANTOATE 2-REDUCTASE"/>
    <property type="match status" value="1"/>
</dbReference>